<accession>A0ABY8PQ79</accession>
<protein>
    <submittedName>
        <fullName evidence="1">Uncharacterized protein</fullName>
    </submittedName>
</protein>
<evidence type="ECO:0000313" key="1">
    <source>
        <dbReference type="EMBL" id="WGS64784.1"/>
    </source>
</evidence>
<keyword evidence="2" id="KW-1185">Reference proteome</keyword>
<gene>
    <name evidence="1" type="ORF">JRV97_10560</name>
</gene>
<sequence>MEPNLLLVTNNGDFYVPKKCEFIDSKTLKIILYSEEDLENIQNFNNGILGYFVLKEKKGNLVGLKRFLKIDKKVSSYLKVSFVDFLSEEIRELYGDYIELISEFIGLYETIHEFNSLIKTQKIRENYEDWLETLVKNVEDSHKETIKMYVSKFANLYLIRIYEKLFKKDLELLEKQEKEIAYKLLETGVLKEKGVL</sequence>
<evidence type="ECO:0000313" key="2">
    <source>
        <dbReference type="Proteomes" id="UP001232493"/>
    </source>
</evidence>
<proteinExistence type="predicted"/>
<reference evidence="1 2" key="1">
    <citation type="submission" date="2021-02" db="EMBL/GenBank/DDBJ databases">
        <title>Characterization of Marinitoga sp. nov. str. BP5-C20A.</title>
        <authorList>
            <person name="Erauso G."/>
            <person name="Postec A."/>
        </authorList>
    </citation>
    <scope>NUCLEOTIDE SEQUENCE [LARGE SCALE GENOMIC DNA]</scope>
    <source>
        <strain evidence="1 2">BP5-C20A</strain>
    </source>
</reference>
<dbReference type="Proteomes" id="UP001232493">
    <property type="component" value="Chromosome"/>
</dbReference>
<organism evidence="1 2">
    <name type="scientific">Marinitoga aeolica</name>
    <dbReference type="NCBI Taxonomy" id="2809031"/>
    <lineage>
        <taxon>Bacteria</taxon>
        <taxon>Thermotogati</taxon>
        <taxon>Thermotogota</taxon>
        <taxon>Thermotogae</taxon>
        <taxon>Petrotogales</taxon>
        <taxon>Petrotogaceae</taxon>
        <taxon>Marinitoga</taxon>
    </lineage>
</organism>
<name>A0ABY8PQ79_9BACT</name>
<dbReference type="EMBL" id="CP069362">
    <property type="protein sequence ID" value="WGS64784.1"/>
    <property type="molecule type" value="Genomic_DNA"/>
</dbReference>
<dbReference type="RefSeq" id="WP_280998686.1">
    <property type="nucleotide sequence ID" value="NZ_CP069362.1"/>
</dbReference>